<dbReference type="InterPro" id="IPR022742">
    <property type="entry name" value="Hydrolase_4"/>
</dbReference>
<keyword evidence="3" id="KW-1185">Reference proteome</keyword>
<dbReference type="Pfam" id="PF12146">
    <property type="entry name" value="Hydrolase_4"/>
    <property type="match status" value="1"/>
</dbReference>
<reference evidence="2" key="3">
    <citation type="submission" date="2024-01" db="EMBL/GenBank/DDBJ databases">
        <authorList>
            <person name="Coelho M.A."/>
            <person name="David-Palma M."/>
            <person name="Shea T."/>
            <person name="Sun S."/>
            <person name="Cuomo C.A."/>
            <person name="Heitman J."/>
        </authorList>
    </citation>
    <scope>NUCLEOTIDE SEQUENCE</scope>
    <source>
        <strain evidence="2">CBS 7841</strain>
    </source>
</reference>
<protein>
    <recommendedName>
        <fullName evidence="1">Serine aminopeptidase S33 domain-containing protein</fullName>
    </recommendedName>
</protein>
<reference evidence="2" key="2">
    <citation type="journal article" date="2022" name="Elife">
        <title>Obligate sexual reproduction of a homothallic fungus closely related to the Cryptococcus pathogenic species complex.</title>
        <authorList>
            <person name="Passer A.R."/>
            <person name="Clancey S.A."/>
            <person name="Shea T."/>
            <person name="David-Palma M."/>
            <person name="Averette A.F."/>
            <person name="Boekhout T."/>
            <person name="Porcel B.M."/>
            <person name="Nowrousian M."/>
            <person name="Cuomo C.A."/>
            <person name="Sun S."/>
            <person name="Heitman J."/>
            <person name="Coelho M.A."/>
        </authorList>
    </citation>
    <scope>NUCLEOTIDE SEQUENCE</scope>
    <source>
        <strain evidence="2">CBS 7841</strain>
    </source>
</reference>
<dbReference type="Gene3D" id="3.40.50.1820">
    <property type="entry name" value="alpha/beta hydrolase"/>
    <property type="match status" value="1"/>
</dbReference>
<dbReference type="GeneID" id="91089167"/>
<proteinExistence type="predicted"/>
<feature type="domain" description="Serine aminopeptidase S33" evidence="1">
    <location>
        <begin position="11"/>
        <end position="285"/>
    </location>
</feature>
<gene>
    <name evidence="2" type="ORF">L203_104958</name>
</gene>
<organism evidence="2 3">
    <name type="scientific">Cryptococcus depauperatus CBS 7841</name>
    <dbReference type="NCBI Taxonomy" id="1295531"/>
    <lineage>
        <taxon>Eukaryota</taxon>
        <taxon>Fungi</taxon>
        <taxon>Dikarya</taxon>
        <taxon>Basidiomycota</taxon>
        <taxon>Agaricomycotina</taxon>
        <taxon>Tremellomycetes</taxon>
        <taxon>Tremellales</taxon>
        <taxon>Cryptococcaceae</taxon>
        <taxon>Cryptococcus</taxon>
    </lineage>
</organism>
<dbReference type="Proteomes" id="UP000094043">
    <property type="component" value="Chromosome 6"/>
</dbReference>
<sequence>MSQAQWSSTGEIRAHVVFVHGFAEHIERYSAFFARLAPLANLNILAFDQRGYGRTSQAPLTASSPEVKKWREEGQMVKLEKNGKRRTGGWGKVFSDIEWFLKKQSERARGKPLFLWGFSMGGGEVLAFPIRPTPPPSQDTVRLLSGVIAGGPLIRLYNPAPSYQVKAGTIAANLGLGSFVIPTPIDYTHLSHNSEINEKAKADPFCEQTGSLRGVGDMINGGAWLDSSDAWERWPHQLPVLLYHGGEDNICHVAATKRFAEGIKSVDKTIKIFEGMYHEVHNELEPVPTKLIQTITEWINARTPTTTDAAQPLPSQSKL</sequence>
<evidence type="ECO:0000313" key="3">
    <source>
        <dbReference type="Proteomes" id="UP000094043"/>
    </source>
</evidence>
<dbReference type="KEGG" id="cdep:91089167"/>
<name>A0AAJ8M304_9TREE</name>
<dbReference type="InterPro" id="IPR051044">
    <property type="entry name" value="MAG_DAG_Lipase"/>
</dbReference>
<evidence type="ECO:0000313" key="2">
    <source>
        <dbReference type="EMBL" id="WVN89728.1"/>
    </source>
</evidence>
<dbReference type="PANTHER" id="PTHR11614">
    <property type="entry name" value="PHOSPHOLIPASE-RELATED"/>
    <property type="match status" value="1"/>
</dbReference>
<dbReference type="RefSeq" id="XP_066070428.1">
    <property type="nucleotide sequence ID" value="XM_066214331.1"/>
</dbReference>
<dbReference type="AlphaFoldDB" id="A0AAJ8M304"/>
<dbReference type="SUPFAM" id="SSF53474">
    <property type="entry name" value="alpha/beta-Hydrolases"/>
    <property type="match status" value="1"/>
</dbReference>
<accession>A0AAJ8M304</accession>
<evidence type="ECO:0000259" key="1">
    <source>
        <dbReference type="Pfam" id="PF12146"/>
    </source>
</evidence>
<dbReference type="EMBL" id="CP143789">
    <property type="protein sequence ID" value="WVN89728.1"/>
    <property type="molecule type" value="Genomic_DNA"/>
</dbReference>
<dbReference type="InterPro" id="IPR029058">
    <property type="entry name" value="AB_hydrolase_fold"/>
</dbReference>
<reference evidence="2" key="1">
    <citation type="submission" date="2016-06" db="EMBL/GenBank/DDBJ databases">
        <authorList>
            <person name="Cuomo C."/>
            <person name="Litvintseva A."/>
            <person name="Heitman J."/>
            <person name="Chen Y."/>
            <person name="Sun S."/>
            <person name="Springer D."/>
            <person name="Dromer F."/>
            <person name="Young S."/>
            <person name="Zeng Q."/>
            <person name="Chapman S."/>
            <person name="Gujja S."/>
            <person name="Saif S."/>
            <person name="Birren B."/>
        </authorList>
    </citation>
    <scope>NUCLEOTIDE SEQUENCE</scope>
    <source>
        <strain evidence="2">CBS 7841</strain>
    </source>
</reference>